<dbReference type="AlphaFoldDB" id="A0A7W7S621"/>
<evidence type="ECO:0000313" key="3">
    <source>
        <dbReference type="Proteomes" id="UP000573327"/>
    </source>
</evidence>
<keyword evidence="3" id="KW-1185">Reference proteome</keyword>
<protein>
    <recommendedName>
        <fullName evidence="4">Fibronectin type-III domain-containing protein</fullName>
    </recommendedName>
</protein>
<name>A0A7W7S621_9ACTN</name>
<feature type="chain" id="PRO_5031003694" description="Fibronectin type-III domain-containing protein" evidence="1">
    <location>
        <begin position="32"/>
        <end position="459"/>
    </location>
</feature>
<evidence type="ECO:0008006" key="4">
    <source>
        <dbReference type="Google" id="ProtNLM"/>
    </source>
</evidence>
<feature type="signal peptide" evidence="1">
    <location>
        <begin position="1"/>
        <end position="31"/>
    </location>
</feature>
<dbReference type="EMBL" id="JACHJR010000001">
    <property type="protein sequence ID" value="MBB4944571.1"/>
    <property type="molecule type" value="Genomic_DNA"/>
</dbReference>
<dbReference type="Proteomes" id="UP000573327">
    <property type="component" value="Unassembled WGS sequence"/>
</dbReference>
<evidence type="ECO:0000256" key="1">
    <source>
        <dbReference type="SAM" id="SignalP"/>
    </source>
</evidence>
<accession>A0A7W7S621</accession>
<comment type="caution">
    <text evidence="2">The sequence shown here is derived from an EMBL/GenBank/DDBJ whole genome shotgun (WGS) entry which is preliminary data.</text>
</comment>
<proteinExistence type="predicted"/>
<dbReference type="InterPro" id="IPR013783">
    <property type="entry name" value="Ig-like_fold"/>
</dbReference>
<dbReference type="GO" id="GO:0005975">
    <property type="term" value="P:carbohydrate metabolic process"/>
    <property type="evidence" value="ECO:0007669"/>
    <property type="project" value="UniProtKB-ARBA"/>
</dbReference>
<dbReference type="RefSeq" id="WP_184910607.1">
    <property type="nucleotide sequence ID" value="NZ_JACHJR010000001.1"/>
</dbReference>
<evidence type="ECO:0000313" key="2">
    <source>
        <dbReference type="EMBL" id="MBB4944571.1"/>
    </source>
</evidence>
<sequence>MIKSMGTRVRATLASAGALALALLAAPPSGAATGAPATPTDLFNGLTFCSTRAGAPTYLWAGGGVEIMGVPHHTDPTGHPYLAAEYQVWPVTDPGRVSTLTSTEVSTRFEAPVTVPADALSEGQTYAWKVRTVAGAQASDWSAPCFFAVDNTAPSAPPLVTSPNYPENGRADGGEPIRLIFDAHGDTDVTGFVFSWGELPVLGTSIGEYGIPKPTDPYTKGDYFVRADRPGGTATVSLLPQPDRFRLRLTVASLDRSFNQSSRSTFTFLLKSTAPTVAMIPPAADLGQTVPVRLTPDAHTRSLSRILSYSVKITTDEGTRQVEVPAGGNGTAVLPVKLTADTSLLVSSHSANGWVSDERRWTGYQALATEVSSAVYPENECGGGAGVPGRFTFRPHVRGVVSYLYSIDGSQERTLPADPTGQATLVWTPDQSGDHYLEVRAKTRDGRELGGNDYAFCAN</sequence>
<reference evidence="2 3" key="1">
    <citation type="submission" date="2020-08" db="EMBL/GenBank/DDBJ databases">
        <title>Sequencing the genomes of 1000 actinobacteria strains.</title>
        <authorList>
            <person name="Klenk H.-P."/>
        </authorList>
    </citation>
    <scope>NUCLEOTIDE SEQUENCE [LARGE SCALE GENOMIC DNA]</scope>
    <source>
        <strain evidence="2 3">DSM 44786</strain>
    </source>
</reference>
<keyword evidence="1" id="KW-0732">Signal</keyword>
<gene>
    <name evidence="2" type="ORF">F4556_000106</name>
</gene>
<organism evidence="2 3">
    <name type="scientific">Kitasatospora gansuensis</name>
    <dbReference type="NCBI Taxonomy" id="258050"/>
    <lineage>
        <taxon>Bacteria</taxon>
        <taxon>Bacillati</taxon>
        <taxon>Actinomycetota</taxon>
        <taxon>Actinomycetes</taxon>
        <taxon>Kitasatosporales</taxon>
        <taxon>Streptomycetaceae</taxon>
        <taxon>Kitasatospora</taxon>
    </lineage>
</organism>
<dbReference type="Gene3D" id="2.60.40.10">
    <property type="entry name" value="Immunoglobulins"/>
    <property type="match status" value="1"/>
</dbReference>